<evidence type="ECO:0000313" key="3">
    <source>
        <dbReference type="Proteomes" id="UP001189429"/>
    </source>
</evidence>
<keyword evidence="3" id="KW-1185">Reference proteome</keyword>
<reference evidence="2" key="1">
    <citation type="submission" date="2023-10" db="EMBL/GenBank/DDBJ databases">
        <authorList>
            <person name="Chen Y."/>
            <person name="Shah S."/>
            <person name="Dougan E. K."/>
            <person name="Thang M."/>
            <person name="Chan C."/>
        </authorList>
    </citation>
    <scope>NUCLEOTIDE SEQUENCE [LARGE SCALE GENOMIC DNA]</scope>
</reference>
<comment type="caution">
    <text evidence="2">The sequence shown here is derived from an EMBL/GenBank/DDBJ whole genome shotgun (WGS) entry which is preliminary data.</text>
</comment>
<feature type="region of interest" description="Disordered" evidence="1">
    <location>
        <begin position="355"/>
        <end position="376"/>
    </location>
</feature>
<protein>
    <recommendedName>
        <fullName evidence="4">STI1 domain-containing protein</fullName>
    </recommendedName>
</protein>
<organism evidence="2 3">
    <name type="scientific">Prorocentrum cordatum</name>
    <dbReference type="NCBI Taxonomy" id="2364126"/>
    <lineage>
        <taxon>Eukaryota</taxon>
        <taxon>Sar</taxon>
        <taxon>Alveolata</taxon>
        <taxon>Dinophyceae</taxon>
        <taxon>Prorocentrales</taxon>
        <taxon>Prorocentraceae</taxon>
        <taxon>Prorocentrum</taxon>
    </lineage>
</organism>
<dbReference type="Proteomes" id="UP001189429">
    <property type="component" value="Unassembled WGS sequence"/>
</dbReference>
<evidence type="ECO:0000256" key="1">
    <source>
        <dbReference type="SAM" id="MobiDB-lite"/>
    </source>
</evidence>
<evidence type="ECO:0000313" key="2">
    <source>
        <dbReference type="EMBL" id="CAK0837153.1"/>
    </source>
</evidence>
<name>A0ABN9SXC1_9DINO</name>
<accession>A0ABN9SXC1</accession>
<gene>
    <name evidence="2" type="ORF">PCOR1329_LOCUS33426</name>
</gene>
<evidence type="ECO:0008006" key="4">
    <source>
        <dbReference type="Google" id="ProtNLM"/>
    </source>
</evidence>
<dbReference type="EMBL" id="CAUYUJ010014047">
    <property type="protein sequence ID" value="CAK0837153.1"/>
    <property type="molecule type" value="Genomic_DNA"/>
</dbReference>
<dbReference type="PROSITE" id="PS51257">
    <property type="entry name" value="PROKAR_LIPOPROTEIN"/>
    <property type="match status" value="1"/>
</dbReference>
<sequence>MARTRRPRAAAPALAAAACTGLAWAGGLAPRSFVAAHHAHRRLERVARLGGSPFGGLGDTKALEEVMKDPEKLKELQAAAAKIMEDPEKKRQIEAFQNNMQSSVEKLRADPEMKDFFADVDKNGFKALEKYQADERILAKFSQATGGPESLGGLMGGMGGMGGMPGMGGMGGAPPAPQVIIKGLQKAPELNDKKDRGLRLLQLPSERRRCSEPFGFDTLSAFPRRQACLSLLMRLTLLGQFRTMVLLDRKQLGFALMSSTPSRLLCQWSPSQVPFYLKPAASGAIHNRGGPTQSYLGQRCVEIADCPTVHRIAQGPSGCLDAAVAQAHDEVGQIPTVASVFEQFLVEVSDDVEFAQNPGPAGAQARAPEEREDCAE</sequence>
<proteinExistence type="predicted"/>